<dbReference type="GO" id="GO:0005344">
    <property type="term" value="F:oxygen carrier activity"/>
    <property type="evidence" value="ECO:0007669"/>
    <property type="project" value="UniProtKB-UniRule"/>
</dbReference>
<evidence type="ECO:0000256" key="3">
    <source>
        <dbReference type="ARBA" id="ARBA00022621"/>
    </source>
</evidence>
<gene>
    <name evidence="8" type="ORF">DVT68_17735</name>
</gene>
<dbReference type="NCBIfam" id="NF002007">
    <property type="entry name" value="PRK00808.1"/>
    <property type="match status" value="1"/>
</dbReference>
<dbReference type="SUPFAM" id="SSF47188">
    <property type="entry name" value="Hemerythrin-like"/>
    <property type="match status" value="1"/>
</dbReference>
<feature type="binding site" evidence="6">
    <location>
        <position position="120"/>
    </location>
    <ligand>
        <name>Fe cation</name>
        <dbReference type="ChEBI" id="CHEBI:24875"/>
        <label>1</label>
    </ligand>
</feature>
<feature type="domain" description="Hemerythrin-like" evidence="7">
    <location>
        <begin position="12"/>
        <end position="125"/>
    </location>
</feature>
<comment type="subunit">
    <text evidence="6">Monomer.</text>
</comment>
<dbReference type="InterPro" id="IPR035938">
    <property type="entry name" value="Hemerythrin-like_sf"/>
</dbReference>
<dbReference type="GO" id="GO:0005506">
    <property type="term" value="F:iron ion binding"/>
    <property type="evidence" value="ECO:0007669"/>
    <property type="project" value="UniProtKB-UniRule"/>
</dbReference>
<feature type="binding site" evidence="6">
    <location>
        <position position="80"/>
    </location>
    <ligand>
        <name>Fe cation</name>
        <dbReference type="ChEBI" id="CHEBI:24875"/>
        <label>2</label>
    </ligand>
</feature>
<dbReference type="EMBL" id="QQSY01000006">
    <property type="protein sequence ID" value="RDI97201.1"/>
    <property type="molecule type" value="Genomic_DNA"/>
</dbReference>
<feature type="binding site" evidence="6">
    <location>
        <position position="61"/>
    </location>
    <ligand>
        <name>Fe cation</name>
        <dbReference type="ChEBI" id="CHEBI:24875"/>
        <label>2</label>
    </ligand>
</feature>
<dbReference type="NCBIfam" id="TIGR02481">
    <property type="entry name" value="hemeryth_dom"/>
    <property type="match status" value="1"/>
</dbReference>
<dbReference type="Pfam" id="PF01814">
    <property type="entry name" value="Hemerythrin"/>
    <property type="match status" value="1"/>
</dbReference>
<organism evidence="8 9">
    <name type="scientific">Dyella solisilvae</name>
    <dbReference type="NCBI Taxonomy" id="1920168"/>
    <lineage>
        <taxon>Bacteria</taxon>
        <taxon>Pseudomonadati</taxon>
        <taxon>Pseudomonadota</taxon>
        <taxon>Gammaproteobacteria</taxon>
        <taxon>Lysobacterales</taxon>
        <taxon>Rhodanobacteraceae</taxon>
        <taxon>Dyella</taxon>
    </lineage>
</organism>
<proteinExistence type="inferred from homology"/>
<keyword evidence="4 6" id="KW-0479">Metal-binding</keyword>
<dbReference type="AlphaFoldDB" id="A0A370K3H9"/>
<dbReference type="CDD" id="cd12107">
    <property type="entry name" value="Hemerythrin"/>
    <property type="match status" value="1"/>
</dbReference>
<evidence type="ECO:0000313" key="9">
    <source>
        <dbReference type="Proteomes" id="UP000254711"/>
    </source>
</evidence>
<keyword evidence="3 6" id="KW-0561">Oxygen transport</keyword>
<dbReference type="PROSITE" id="PS00550">
    <property type="entry name" value="HEMERYTHRINS"/>
    <property type="match status" value="1"/>
</dbReference>
<evidence type="ECO:0000256" key="2">
    <source>
        <dbReference type="ARBA" id="ARBA00022448"/>
    </source>
</evidence>
<dbReference type="PANTHER" id="PTHR37164:SF1">
    <property type="entry name" value="BACTERIOHEMERYTHRIN"/>
    <property type="match status" value="1"/>
</dbReference>
<keyword evidence="9" id="KW-1185">Reference proteome</keyword>
<name>A0A370K3H9_9GAMM</name>
<feature type="binding site" evidence="6">
    <location>
        <position position="21"/>
    </location>
    <ligand>
        <name>Fe cation</name>
        <dbReference type="ChEBI" id="CHEBI:24875"/>
        <label>1</label>
    </ligand>
</feature>
<feature type="binding site" evidence="6">
    <location>
        <position position="61"/>
    </location>
    <ligand>
        <name>Fe cation</name>
        <dbReference type="ChEBI" id="CHEBI:24875"/>
        <label>1</label>
    </ligand>
</feature>
<dbReference type="InterPro" id="IPR016131">
    <property type="entry name" value="Haemerythrin_Fe_BS"/>
</dbReference>
<keyword evidence="2 6" id="KW-0813">Transport</keyword>
<evidence type="ECO:0000256" key="6">
    <source>
        <dbReference type="HAMAP-Rule" id="MF_00556"/>
    </source>
</evidence>
<dbReference type="PANTHER" id="PTHR37164">
    <property type="entry name" value="BACTERIOHEMERYTHRIN"/>
    <property type="match status" value="1"/>
</dbReference>
<feature type="binding site" evidence="6">
    <location>
        <position position="120"/>
    </location>
    <ligand>
        <name>Fe cation</name>
        <dbReference type="ChEBI" id="CHEBI:24875"/>
        <label>2</label>
    </ligand>
</feature>
<keyword evidence="5 6" id="KW-0408">Iron</keyword>
<accession>A0A370K3H9</accession>
<comment type="similarity">
    <text evidence="1 6">Belongs to the hemerythrin family.</text>
</comment>
<evidence type="ECO:0000259" key="7">
    <source>
        <dbReference type="Pfam" id="PF01814"/>
    </source>
</evidence>
<dbReference type="NCBIfam" id="NF033749">
    <property type="entry name" value="bact_hemeryth"/>
    <property type="match status" value="1"/>
</dbReference>
<dbReference type="RefSeq" id="WP_114826537.1">
    <property type="nucleotide sequence ID" value="NZ_QQSY01000006.1"/>
</dbReference>
<dbReference type="OrthoDB" id="1122424at2"/>
<dbReference type="InterPro" id="IPR050669">
    <property type="entry name" value="Hemerythrin"/>
</dbReference>
<evidence type="ECO:0000256" key="1">
    <source>
        <dbReference type="ARBA" id="ARBA00010587"/>
    </source>
</evidence>
<protein>
    <recommendedName>
        <fullName evidence="6">Bacteriohemerythrin</fullName>
    </recommendedName>
</protein>
<evidence type="ECO:0000313" key="8">
    <source>
        <dbReference type="EMBL" id="RDI97201.1"/>
    </source>
</evidence>
<evidence type="ECO:0000256" key="5">
    <source>
        <dbReference type="ARBA" id="ARBA00023004"/>
    </source>
</evidence>
<dbReference type="HAMAP" id="MF_00556">
    <property type="entry name" value="Hemerythrin"/>
    <property type="match status" value="1"/>
</dbReference>
<sequence>MTTLEWREDLNTGIEVIDNQHRRIVAIANALQEARENHDRQAVGEVLEELVDYTLSHFTFEEALMEDAGYEFDRAHKRLHEIFVAHIRQYQTRFQAGEDVADELKRMLSRWLFQHIRNDDQAYVDLVKRNMLKLTTDTSEGGWLQLALKRFFRGRAA</sequence>
<dbReference type="Proteomes" id="UP000254711">
    <property type="component" value="Unassembled WGS sequence"/>
</dbReference>
<feature type="binding site" evidence="6">
    <location>
        <position position="115"/>
    </location>
    <ligand>
        <name>Fe cation</name>
        <dbReference type="ChEBI" id="CHEBI:24875"/>
        <label>2</label>
    </ligand>
</feature>
<dbReference type="Gene3D" id="1.20.120.50">
    <property type="entry name" value="Hemerythrin-like"/>
    <property type="match status" value="1"/>
</dbReference>
<dbReference type="InterPro" id="IPR023504">
    <property type="entry name" value="Bacteriohemerythrin-like"/>
</dbReference>
<comment type="function">
    <text evidence="6">Oxygen-binding protein. May be involved in a storage mechanism or for delivery to oxygen-requiring enzymes. The oxygen-binding site contains two iron atoms.</text>
</comment>
<dbReference type="InterPro" id="IPR012827">
    <property type="entry name" value="Hemerythrin_metal-bd"/>
</dbReference>
<reference evidence="8 9" key="1">
    <citation type="submission" date="2018-07" db="EMBL/GenBank/DDBJ databases">
        <title>Dyella solisilvae sp. nov., isolated from the pine and broad-leaved mixed forest soil.</title>
        <authorList>
            <person name="Gao Z."/>
            <person name="Qiu L."/>
        </authorList>
    </citation>
    <scope>NUCLEOTIDE SEQUENCE [LARGE SCALE GENOMIC DNA]</scope>
    <source>
        <strain evidence="8 9">DHG54</strain>
    </source>
</reference>
<comment type="caution">
    <text evidence="8">The sequence shown here is derived from an EMBL/GenBank/DDBJ whole genome shotgun (WGS) entry which is preliminary data.</text>
</comment>
<dbReference type="InterPro" id="IPR012312">
    <property type="entry name" value="Hemerythrin-like"/>
</dbReference>
<feature type="binding site" evidence="6">
    <location>
        <position position="57"/>
    </location>
    <ligand>
        <name>Fe cation</name>
        <dbReference type="ChEBI" id="CHEBI:24875"/>
        <label>1</label>
    </ligand>
</feature>
<evidence type="ECO:0000256" key="4">
    <source>
        <dbReference type="ARBA" id="ARBA00022723"/>
    </source>
</evidence>
<feature type="binding site" evidence="6">
    <location>
        <position position="76"/>
    </location>
    <ligand>
        <name>Fe cation</name>
        <dbReference type="ChEBI" id="CHEBI:24875"/>
        <label>2</label>
    </ligand>
</feature>